<dbReference type="EMBL" id="JMSZ01000032">
    <property type="protein sequence ID" value="KDE38982.1"/>
    <property type="molecule type" value="Genomic_DNA"/>
</dbReference>
<dbReference type="AlphaFoldDB" id="A0A063Y3C8"/>
<dbReference type="Pfam" id="PF11137">
    <property type="entry name" value="DUF2909"/>
    <property type="match status" value="1"/>
</dbReference>
<organism evidence="2 3">
    <name type="scientific">Nitrincola lacisaponensis</name>
    <dbReference type="NCBI Taxonomy" id="267850"/>
    <lineage>
        <taxon>Bacteria</taxon>
        <taxon>Pseudomonadati</taxon>
        <taxon>Pseudomonadota</taxon>
        <taxon>Gammaproteobacteria</taxon>
        <taxon>Oceanospirillales</taxon>
        <taxon>Oceanospirillaceae</taxon>
        <taxon>Nitrincola</taxon>
    </lineage>
</organism>
<reference evidence="2 3" key="1">
    <citation type="journal article" date="2005" name="Int. J. Syst. Evol. Microbiol.">
        <title>Nitrincola lacisaponensis gen. nov., sp. nov., a novel alkaliphilic bacterium isolated from an alkaline, saline lake.</title>
        <authorList>
            <person name="Dimitriu P.A."/>
            <person name="Shukla S.K."/>
            <person name="Conradt J."/>
            <person name="Marquez M.C."/>
            <person name="Ventosa A."/>
            <person name="Maglia A."/>
            <person name="Peyton B.M."/>
            <person name="Pinkart H.C."/>
            <person name="Mormile M.R."/>
        </authorList>
    </citation>
    <scope>NUCLEOTIDE SEQUENCE [LARGE SCALE GENOMIC DNA]</scope>
    <source>
        <strain evidence="2 3">4CA</strain>
    </source>
</reference>
<accession>A0A063Y3C8</accession>
<sequence>MLKLAIAVTFLAMLISLAAGAGFMLKDASRSRRTLTSLTFRVILAVLLMALLLYGFTQGILT</sequence>
<keyword evidence="1" id="KW-0472">Membrane</keyword>
<dbReference type="InterPro" id="IPR021313">
    <property type="entry name" value="DUF2909"/>
</dbReference>
<evidence type="ECO:0008006" key="4">
    <source>
        <dbReference type="Google" id="ProtNLM"/>
    </source>
</evidence>
<comment type="caution">
    <text evidence="2">The sequence shown here is derived from an EMBL/GenBank/DDBJ whole genome shotgun (WGS) entry which is preliminary data.</text>
</comment>
<keyword evidence="1" id="KW-0812">Transmembrane</keyword>
<feature type="transmembrane region" description="Helical" evidence="1">
    <location>
        <begin position="36"/>
        <end position="56"/>
    </location>
</feature>
<name>A0A063Y3C8_9GAMM</name>
<evidence type="ECO:0000313" key="3">
    <source>
        <dbReference type="Proteomes" id="UP000027318"/>
    </source>
</evidence>
<keyword evidence="3" id="KW-1185">Reference proteome</keyword>
<dbReference type="STRING" id="267850.ADINL_2111"/>
<gene>
    <name evidence="2" type="ORF">ADINL_2111</name>
</gene>
<dbReference type="RefSeq" id="WP_036547535.1">
    <property type="nucleotide sequence ID" value="NZ_JMSZ01000032.1"/>
</dbReference>
<evidence type="ECO:0000313" key="2">
    <source>
        <dbReference type="EMBL" id="KDE38982.1"/>
    </source>
</evidence>
<evidence type="ECO:0000256" key="1">
    <source>
        <dbReference type="SAM" id="Phobius"/>
    </source>
</evidence>
<dbReference type="Proteomes" id="UP000027318">
    <property type="component" value="Unassembled WGS sequence"/>
</dbReference>
<proteinExistence type="predicted"/>
<protein>
    <recommendedName>
        <fullName evidence="4">Transmembrane protein</fullName>
    </recommendedName>
</protein>
<keyword evidence="1" id="KW-1133">Transmembrane helix</keyword>